<keyword evidence="1" id="KW-1133">Transmembrane helix</keyword>
<sequence>MLNVLMLRGAAIYVARAAVSAGVGVIAVSAITKAGSAVHHEIKMYRAYRKAYQQAEREYDAAHTEGDE</sequence>
<proteinExistence type="predicted"/>
<organism evidence="2 3">
    <name type="scientific">Rhizobium phage RHph_TM33</name>
    <dbReference type="NCBI Taxonomy" id="2509765"/>
    <lineage>
        <taxon>Viruses</taxon>
        <taxon>Duplodnaviria</taxon>
        <taxon>Heunggongvirae</taxon>
        <taxon>Uroviricota</taxon>
        <taxon>Caudoviricetes</taxon>
        <taxon>Autographivirales</taxon>
        <taxon>Dunnvirinae</taxon>
        <taxon>Cuernavacavirus</taxon>
        <taxon>Cuernavacavirus RHphTM33</taxon>
    </lineage>
</organism>
<keyword evidence="1" id="KW-0472">Membrane</keyword>
<name>A0A7S5QYS7_9CAUD</name>
<dbReference type="EMBL" id="MN988492">
    <property type="protein sequence ID" value="QIG68456.1"/>
    <property type="molecule type" value="Genomic_DNA"/>
</dbReference>
<evidence type="ECO:0000313" key="2">
    <source>
        <dbReference type="EMBL" id="QIG68456.1"/>
    </source>
</evidence>
<feature type="transmembrane region" description="Helical" evidence="1">
    <location>
        <begin position="12"/>
        <end position="31"/>
    </location>
</feature>
<accession>A0A7S5QYS7</accession>
<dbReference type="Proteomes" id="UP000612664">
    <property type="component" value="Segment"/>
</dbReference>
<evidence type="ECO:0000313" key="3">
    <source>
        <dbReference type="Proteomes" id="UP000612664"/>
    </source>
</evidence>
<keyword evidence="3" id="KW-1185">Reference proteome</keyword>
<reference evidence="2 3" key="1">
    <citation type="submission" date="2020-01" db="EMBL/GenBank/DDBJ databases">
        <title>Patterns of diversity and host range of bacteriophage communities associated with bean-nodulatin bacteria.</title>
        <authorList>
            <person name="Vann Cauwenberghe J."/>
            <person name="Santamaria R.I."/>
            <person name="Bustos P."/>
            <person name="Juarez S."/>
            <person name="Gonzalez V."/>
        </authorList>
    </citation>
    <scope>NUCLEOTIDE SEQUENCE [LARGE SCALE GENOMIC DNA]</scope>
    <source>
        <strain evidence="3">RHph</strain>
    </source>
</reference>
<evidence type="ECO:0000256" key="1">
    <source>
        <dbReference type="SAM" id="Phobius"/>
    </source>
</evidence>
<gene>
    <name evidence="2" type="ORF">EVB62_054</name>
</gene>
<keyword evidence="1" id="KW-0812">Transmembrane</keyword>
<protein>
    <submittedName>
        <fullName evidence="2">Uncharacterized protein</fullName>
    </submittedName>
</protein>